<dbReference type="InterPro" id="IPR001452">
    <property type="entry name" value="SH3_domain"/>
</dbReference>
<proteinExistence type="predicted"/>
<dbReference type="OMA" id="EMRIPTR"/>
<evidence type="ECO:0000313" key="6">
    <source>
        <dbReference type="Proteomes" id="UP000594454"/>
    </source>
</evidence>
<dbReference type="SUPFAM" id="SSF50044">
    <property type="entry name" value="SH3-domain"/>
    <property type="match status" value="2"/>
</dbReference>
<reference evidence="5 6" key="1">
    <citation type="submission" date="2020-11" db="EMBL/GenBank/DDBJ databases">
        <authorList>
            <person name="Wallbank WR R."/>
            <person name="Pardo Diaz C."/>
            <person name="Kozak K."/>
            <person name="Martin S."/>
            <person name="Jiggins C."/>
            <person name="Moest M."/>
            <person name="Warren A I."/>
            <person name="Generalovic N T."/>
            <person name="Byers J.R.P. K."/>
            <person name="Montejo-Kovacevich G."/>
            <person name="Yen C E."/>
        </authorList>
    </citation>
    <scope>NUCLEOTIDE SEQUENCE [LARGE SCALE GENOMIC DNA]</scope>
</reference>
<feature type="compositionally biased region" description="Pro residues" evidence="3">
    <location>
        <begin position="100"/>
        <end position="110"/>
    </location>
</feature>
<dbReference type="SMART" id="SM00326">
    <property type="entry name" value="SH3"/>
    <property type="match status" value="2"/>
</dbReference>
<feature type="region of interest" description="Disordered" evidence="3">
    <location>
        <begin position="162"/>
        <end position="267"/>
    </location>
</feature>
<dbReference type="PANTHER" id="PTHR45929">
    <property type="entry name" value="JAK PATHWAY SIGNAL TRANSDUCTION ADAPTOR MOLECULE"/>
    <property type="match status" value="1"/>
</dbReference>
<dbReference type="FunCoup" id="A0A7R8Z4Y6">
    <property type="interactions" value="14"/>
</dbReference>
<feature type="region of interest" description="Disordered" evidence="3">
    <location>
        <begin position="1"/>
        <end position="69"/>
    </location>
</feature>
<dbReference type="Proteomes" id="UP000594454">
    <property type="component" value="Chromosome 6"/>
</dbReference>
<feature type="compositionally biased region" description="Low complexity" evidence="3">
    <location>
        <begin position="254"/>
        <end position="267"/>
    </location>
</feature>
<dbReference type="GO" id="GO:0043328">
    <property type="term" value="P:protein transport to vacuole involved in ubiquitin-dependent protein catabolic process via the multivesicular body sorting pathway"/>
    <property type="evidence" value="ECO:0007669"/>
    <property type="project" value="TreeGrafter"/>
</dbReference>
<evidence type="ECO:0000256" key="1">
    <source>
        <dbReference type="ARBA" id="ARBA00022443"/>
    </source>
</evidence>
<gene>
    <name evidence="5" type="ORF">HERILL_LOCUS15789</name>
</gene>
<feature type="compositionally biased region" description="Low complexity" evidence="3">
    <location>
        <begin position="14"/>
        <end position="26"/>
    </location>
</feature>
<accession>A0A7R8Z4Y6</accession>
<sequence>MTIPSRPAPPPPQQQATSQQHSATSSNIIPIKLPPPPASGSIQRTYSSKLPSRTSPGLNAPSGGSSVTRHFPAARYAPATNWDGFPFDQPNINNPSVKKIPPPRPPPPRISPNMTGNTVLKKPGPPQSINVLSNLFGRKKGHTKNNKQQLQQQSSFNQLKLNSLPNVPQNNTDNNRLISSQLPQQTRLDSTDVELIKFDSPPSSPTFTQKSNSDCVSVDSFSSDSNFSSPQNGSVSQPESGFEDDFLSPTDPWAINSINNGSSSTTSASRNYGFLTDKAMLQPVRNLNAINRSQNDNPLCNGKSLLPPQETLTMPTIIKPKPSLSSSSNTSSPVHTGSNTLMLKSQTPSMLQLKNANDTSACFSTYSDGESSPPMPSCPPPPPPSSDIFDVIAGRLDAINLSNRESEDDSQSYGIALYDFEGVEDGDLSFKENEKIYVLQRVNEEWCYGRNKQGCEGIFPSNYIEIKVPLKDDSAGSNAMSKNNISTKPISNSHPKVRVLYNFNAEVPEDLSLKENDMVTVLSRINDDWLFGELRNQRGQFPANFLEYIPQDLPIKMP</sequence>
<dbReference type="InterPro" id="IPR036028">
    <property type="entry name" value="SH3-like_dom_sf"/>
</dbReference>
<feature type="compositionally biased region" description="Polar residues" evidence="3">
    <location>
        <begin position="165"/>
        <end position="188"/>
    </location>
</feature>
<dbReference type="Gene3D" id="2.30.30.40">
    <property type="entry name" value="SH3 Domains"/>
    <property type="match status" value="2"/>
</dbReference>
<evidence type="ECO:0000256" key="3">
    <source>
        <dbReference type="SAM" id="MobiDB-lite"/>
    </source>
</evidence>
<dbReference type="CDD" id="cd00174">
    <property type="entry name" value="SH3"/>
    <property type="match status" value="2"/>
</dbReference>
<feature type="domain" description="SH3" evidence="4">
    <location>
        <begin position="492"/>
        <end position="551"/>
    </location>
</feature>
<dbReference type="PRINTS" id="PR00499">
    <property type="entry name" value="P67PHOX"/>
</dbReference>
<feature type="compositionally biased region" description="Low complexity" evidence="3">
    <location>
        <begin position="211"/>
        <end position="229"/>
    </location>
</feature>
<dbReference type="OrthoDB" id="27823at2759"/>
<evidence type="ECO:0000313" key="5">
    <source>
        <dbReference type="EMBL" id="CAD7093512.1"/>
    </source>
</evidence>
<name>A0A7R8Z4Y6_HERIL</name>
<keyword evidence="1 2" id="KW-0728">SH3 domain</keyword>
<feature type="compositionally biased region" description="Pro residues" evidence="3">
    <location>
        <begin position="1"/>
        <end position="13"/>
    </location>
</feature>
<feature type="region of interest" description="Disordered" evidence="3">
    <location>
        <begin position="319"/>
        <end position="341"/>
    </location>
</feature>
<feature type="region of interest" description="Disordered" evidence="3">
    <location>
        <begin position="82"/>
        <end position="127"/>
    </location>
</feature>
<dbReference type="AlphaFoldDB" id="A0A7R8Z4Y6"/>
<dbReference type="GO" id="GO:0033565">
    <property type="term" value="C:ESCRT-0 complex"/>
    <property type="evidence" value="ECO:0007669"/>
    <property type="project" value="TreeGrafter"/>
</dbReference>
<feature type="compositionally biased region" description="Polar residues" evidence="3">
    <location>
        <begin position="230"/>
        <end position="239"/>
    </location>
</feature>
<evidence type="ECO:0000256" key="2">
    <source>
        <dbReference type="PROSITE-ProRule" id="PRU00192"/>
    </source>
</evidence>
<dbReference type="InterPro" id="IPR050670">
    <property type="entry name" value="STAM"/>
</dbReference>
<dbReference type="PROSITE" id="PS50002">
    <property type="entry name" value="SH3"/>
    <property type="match status" value="2"/>
</dbReference>
<feature type="compositionally biased region" description="Low complexity" evidence="3">
    <location>
        <begin position="319"/>
        <end position="333"/>
    </location>
</feature>
<dbReference type="PRINTS" id="PR00452">
    <property type="entry name" value="SH3DOMAIN"/>
</dbReference>
<evidence type="ECO:0000259" key="4">
    <source>
        <dbReference type="PROSITE" id="PS50002"/>
    </source>
</evidence>
<dbReference type="EMBL" id="LR899014">
    <property type="protein sequence ID" value="CAD7093512.1"/>
    <property type="molecule type" value="Genomic_DNA"/>
</dbReference>
<keyword evidence="6" id="KW-1185">Reference proteome</keyword>
<protein>
    <recommendedName>
        <fullName evidence="4">SH3 domain-containing protein</fullName>
    </recommendedName>
</protein>
<feature type="compositionally biased region" description="Polar residues" evidence="3">
    <location>
        <begin position="40"/>
        <end position="68"/>
    </location>
</feature>
<dbReference type="Pfam" id="PF00018">
    <property type="entry name" value="SH3_1"/>
    <property type="match status" value="2"/>
</dbReference>
<dbReference type="InParanoid" id="A0A7R8Z4Y6"/>
<feature type="domain" description="SH3" evidence="4">
    <location>
        <begin position="409"/>
        <end position="469"/>
    </location>
</feature>
<organism evidence="5 6">
    <name type="scientific">Hermetia illucens</name>
    <name type="common">Black soldier fly</name>
    <dbReference type="NCBI Taxonomy" id="343691"/>
    <lineage>
        <taxon>Eukaryota</taxon>
        <taxon>Metazoa</taxon>
        <taxon>Ecdysozoa</taxon>
        <taxon>Arthropoda</taxon>
        <taxon>Hexapoda</taxon>
        <taxon>Insecta</taxon>
        <taxon>Pterygota</taxon>
        <taxon>Neoptera</taxon>
        <taxon>Endopterygota</taxon>
        <taxon>Diptera</taxon>
        <taxon>Brachycera</taxon>
        <taxon>Stratiomyomorpha</taxon>
        <taxon>Stratiomyidae</taxon>
        <taxon>Hermetiinae</taxon>
        <taxon>Hermetia</taxon>
    </lineage>
</organism>
<dbReference type="PANTHER" id="PTHR45929:SF3">
    <property type="entry name" value="JAK PATHWAY SIGNAL TRANSDUCTION ADAPTOR MOLECULE"/>
    <property type="match status" value="1"/>
</dbReference>